<dbReference type="GO" id="GO:0016874">
    <property type="term" value="F:ligase activity"/>
    <property type="evidence" value="ECO:0007669"/>
    <property type="project" value="UniProtKB-KW"/>
</dbReference>
<sequence>MSRSSWNAGMIEDLELRLAPSFLSKGGILASNFARGYPSNIITIDDNDDDEGDDVQIYSPGPSREASRSFPRSSSRVPALTEEDLELRLGIGEEMWTSVKQLLYHPGCKGDKIEMCHLHGHHERRDINFLWSHLLQTLHHKCCPHAEEVPDLPGKALYPEHPSHLSSRDNILTSHLTIRPLFISQFYTSPSTLLYVSPMWKWKYM</sequence>
<name>A0A1D1ZET2_9ARAE</name>
<gene>
    <name evidence="1" type="primary">purD_0</name>
    <name evidence="1" type="ORF">g.64930</name>
</gene>
<accession>A0A1D1ZET2</accession>
<organism evidence="1">
    <name type="scientific">Anthurium amnicola</name>
    <dbReference type="NCBI Taxonomy" id="1678845"/>
    <lineage>
        <taxon>Eukaryota</taxon>
        <taxon>Viridiplantae</taxon>
        <taxon>Streptophyta</taxon>
        <taxon>Embryophyta</taxon>
        <taxon>Tracheophyta</taxon>
        <taxon>Spermatophyta</taxon>
        <taxon>Magnoliopsida</taxon>
        <taxon>Liliopsida</taxon>
        <taxon>Araceae</taxon>
        <taxon>Pothoideae</taxon>
        <taxon>Potheae</taxon>
        <taxon>Anthurium</taxon>
    </lineage>
</organism>
<dbReference type="EMBL" id="GDJX01002490">
    <property type="protein sequence ID" value="JAT65446.1"/>
    <property type="molecule type" value="Transcribed_RNA"/>
</dbReference>
<protein>
    <submittedName>
        <fullName evidence="1">Phosphoribosylamine--glycine ligase</fullName>
    </submittedName>
</protein>
<evidence type="ECO:0000313" key="1">
    <source>
        <dbReference type="EMBL" id="JAT65446.1"/>
    </source>
</evidence>
<reference evidence="1" key="1">
    <citation type="submission" date="2015-07" db="EMBL/GenBank/DDBJ databases">
        <title>Transcriptome Assembly of Anthurium amnicola.</title>
        <authorList>
            <person name="Suzuki J."/>
        </authorList>
    </citation>
    <scope>NUCLEOTIDE SEQUENCE</scope>
</reference>
<dbReference type="AlphaFoldDB" id="A0A1D1ZET2"/>
<keyword evidence="1" id="KW-0436">Ligase</keyword>
<proteinExistence type="predicted"/>